<dbReference type="PROSITE" id="PS51257">
    <property type="entry name" value="PROKAR_LIPOPROTEIN"/>
    <property type="match status" value="1"/>
</dbReference>
<accession>A0A974SM84</accession>
<dbReference type="PANTHER" id="PTHR24104">
    <property type="entry name" value="E3 UBIQUITIN-PROTEIN LIGASE NHLRC1-RELATED"/>
    <property type="match status" value="1"/>
</dbReference>
<dbReference type="PROSITE" id="PS51125">
    <property type="entry name" value="NHL"/>
    <property type="match status" value="2"/>
</dbReference>
<evidence type="ECO:0000256" key="3">
    <source>
        <dbReference type="SAM" id="SignalP"/>
    </source>
</evidence>
<dbReference type="KEGG" id="ares:IWH25_11480"/>
<dbReference type="InterPro" id="IPR001258">
    <property type="entry name" value="NHL_repeat"/>
</dbReference>
<dbReference type="AlphaFoldDB" id="A0A974SM84"/>
<proteinExistence type="predicted"/>
<organism evidence="4 5">
    <name type="scientific">Azospira restricta</name>
    <dbReference type="NCBI Taxonomy" id="404405"/>
    <lineage>
        <taxon>Bacteria</taxon>
        <taxon>Pseudomonadati</taxon>
        <taxon>Pseudomonadota</taxon>
        <taxon>Betaproteobacteria</taxon>
        <taxon>Rhodocyclales</taxon>
        <taxon>Rhodocyclaceae</taxon>
        <taxon>Azospira</taxon>
    </lineage>
</organism>
<dbReference type="InterPro" id="IPR011042">
    <property type="entry name" value="6-blade_b-propeller_TolB-like"/>
</dbReference>
<keyword evidence="5" id="KW-1185">Reference proteome</keyword>
<sequence length="368" mass="40170">MYMNTLRLAGACLLGALLAACAPVQQVETKVDNKPLVFPGPPDEPRFIYERSIYSSADVQTRKADAGLKQMLTGTAEGAEGLGKPYAVVVHRGRVMVTDSADRFVRVFDVPAGKYYKLGEDEAGPLVKPLGIDIDNAGNVYVADATAKAIMIYDAKGKFLRKIGGPKQFDRLSSVTVDAEGKRIYVVDIGGVSSEQHRVRVYDAASGNHLFDIGKRGKGQGEFNLPRDVAIGKDGRIYVVDGGNFRVQVFDATGKYLQAFGTIGKQLGNFARPKEVATDNDGNVYVVDAAFGNFQIFSPDGDLLMYVGERSERDGPGRYMLPSGIYVDEDGRIYMVDQWFRKVDIFRPVKLSADGGFLGKRPVAEARQ</sequence>
<evidence type="ECO:0000313" key="4">
    <source>
        <dbReference type="EMBL" id="QRJ62410.1"/>
    </source>
</evidence>
<dbReference type="Proteomes" id="UP000663444">
    <property type="component" value="Chromosome"/>
</dbReference>
<evidence type="ECO:0000256" key="1">
    <source>
        <dbReference type="ARBA" id="ARBA00022737"/>
    </source>
</evidence>
<dbReference type="GO" id="GO:0008270">
    <property type="term" value="F:zinc ion binding"/>
    <property type="evidence" value="ECO:0007669"/>
    <property type="project" value="UniProtKB-KW"/>
</dbReference>
<protein>
    <submittedName>
        <fullName evidence="4">6-bladed beta-propeller</fullName>
    </submittedName>
</protein>
<dbReference type="InterPro" id="IPR050952">
    <property type="entry name" value="TRIM-NHL_E3_ligases"/>
</dbReference>
<reference evidence="4" key="1">
    <citation type="submission" date="2020-11" db="EMBL/GenBank/DDBJ databases">
        <title>Azospira restricta DSM 18626 genome sequence.</title>
        <authorList>
            <person name="Moe W.M."/>
        </authorList>
    </citation>
    <scope>NUCLEOTIDE SEQUENCE</scope>
    <source>
        <strain evidence="4">DSM 18626</strain>
    </source>
</reference>
<name>A0A974SM84_9RHOO</name>
<feature type="repeat" description="NHL" evidence="2">
    <location>
        <begin position="257"/>
        <end position="300"/>
    </location>
</feature>
<evidence type="ECO:0000256" key="2">
    <source>
        <dbReference type="PROSITE-ProRule" id="PRU00504"/>
    </source>
</evidence>
<dbReference type="EMBL" id="CP064781">
    <property type="protein sequence ID" value="QRJ62410.1"/>
    <property type="molecule type" value="Genomic_DNA"/>
</dbReference>
<dbReference type="PANTHER" id="PTHR24104:SF25">
    <property type="entry name" value="PROTEIN LIN-41"/>
    <property type="match status" value="1"/>
</dbReference>
<dbReference type="SUPFAM" id="SSF101898">
    <property type="entry name" value="NHL repeat"/>
    <property type="match status" value="1"/>
</dbReference>
<keyword evidence="3" id="KW-0732">Signal</keyword>
<evidence type="ECO:0000313" key="5">
    <source>
        <dbReference type="Proteomes" id="UP000663444"/>
    </source>
</evidence>
<keyword evidence="1" id="KW-0677">Repeat</keyword>
<dbReference type="CDD" id="cd14962">
    <property type="entry name" value="NHL_like_6"/>
    <property type="match status" value="1"/>
</dbReference>
<dbReference type="Pfam" id="PF01436">
    <property type="entry name" value="NHL"/>
    <property type="match status" value="1"/>
</dbReference>
<gene>
    <name evidence="4" type="ORF">IWH25_11480</name>
</gene>
<feature type="signal peptide" evidence="3">
    <location>
        <begin position="1"/>
        <end position="22"/>
    </location>
</feature>
<dbReference type="RefSeq" id="WP_203385943.1">
    <property type="nucleotide sequence ID" value="NZ_CP064781.1"/>
</dbReference>
<feature type="repeat" description="NHL" evidence="2">
    <location>
        <begin position="210"/>
        <end position="253"/>
    </location>
</feature>
<dbReference type="Gene3D" id="2.120.10.30">
    <property type="entry name" value="TolB, C-terminal domain"/>
    <property type="match status" value="2"/>
</dbReference>
<feature type="chain" id="PRO_5036879421" evidence="3">
    <location>
        <begin position="23"/>
        <end position="368"/>
    </location>
</feature>